<dbReference type="PRINTS" id="PR00463">
    <property type="entry name" value="EP450I"/>
</dbReference>
<feature type="chain" id="PRO_5029511498" description="Cytochrome P450" evidence="5">
    <location>
        <begin position="27"/>
        <end position="442"/>
    </location>
</feature>
<keyword evidence="2" id="KW-0560">Oxidoreductase</keyword>
<dbReference type="GO" id="GO:0016125">
    <property type="term" value="P:sterol metabolic process"/>
    <property type="evidence" value="ECO:0007669"/>
    <property type="project" value="TreeGrafter"/>
</dbReference>
<dbReference type="Gene3D" id="1.10.630.10">
    <property type="entry name" value="Cytochrome P450"/>
    <property type="match status" value="1"/>
</dbReference>
<keyword evidence="1 4" id="KW-0479">Metal-binding</keyword>
<dbReference type="InterPro" id="IPR001128">
    <property type="entry name" value="Cyt_P450"/>
</dbReference>
<dbReference type="GO" id="GO:0016705">
    <property type="term" value="F:oxidoreductase activity, acting on paired donors, with incorporation or reduction of molecular oxygen"/>
    <property type="evidence" value="ECO:0007669"/>
    <property type="project" value="InterPro"/>
</dbReference>
<feature type="binding site" description="axial binding residue" evidence="4">
    <location>
        <position position="398"/>
    </location>
    <ligand>
        <name>heme</name>
        <dbReference type="ChEBI" id="CHEBI:30413"/>
    </ligand>
    <ligandPart>
        <name>Fe</name>
        <dbReference type="ChEBI" id="CHEBI:18248"/>
    </ligandPart>
</feature>
<keyword evidence="3 4" id="KW-0408">Iron</keyword>
<reference evidence="6 7" key="2">
    <citation type="submission" date="2020-07" db="EMBL/GenBank/DDBJ databases">
        <title>Genome assembly of wild tea tree DASZ reveals pedigree and selection history of tea varieties.</title>
        <authorList>
            <person name="Zhang W."/>
        </authorList>
    </citation>
    <scope>NUCLEOTIDE SEQUENCE [LARGE SCALE GENOMIC DNA]</scope>
    <source>
        <strain evidence="7">cv. G240</strain>
        <tissue evidence="6">Leaf</tissue>
    </source>
</reference>
<dbReference type="InterPro" id="IPR036396">
    <property type="entry name" value="Cyt_P450_sf"/>
</dbReference>
<evidence type="ECO:0000256" key="1">
    <source>
        <dbReference type="ARBA" id="ARBA00022723"/>
    </source>
</evidence>
<feature type="signal peptide" evidence="5">
    <location>
        <begin position="1"/>
        <end position="26"/>
    </location>
</feature>
<accession>A0A7J7GXT3</accession>
<dbReference type="GO" id="GO:0004497">
    <property type="term" value="F:monooxygenase activity"/>
    <property type="evidence" value="ECO:0007669"/>
    <property type="project" value="InterPro"/>
</dbReference>
<dbReference type="EMBL" id="JACBKZ010000008">
    <property type="protein sequence ID" value="KAF5944294.1"/>
    <property type="molecule type" value="Genomic_DNA"/>
</dbReference>
<comment type="cofactor">
    <cofactor evidence="4">
        <name>heme</name>
        <dbReference type="ChEBI" id="CHEBI:30413"/>
    </cofactor>
</comment>
<evidence type="ECO:0000256" key="3">
    <source>
        <dbReference type="ARBA" id="ARBA00023004"/>
    </source>
</evidence>
<proteinExistence type="predicted"/>
<dbReference type="GO" id="GO:0005506">
    <property type="term" value="F:iron ion binding"/>
    <property type="evidence" value="ECO:0007669"/>
    <property type="project" value="InterPro"/>
</dbReference>
<dbReference type="GO" id="GO:0020037">
    <property type="term" value="F:heme binding"/>
    <property type="evidence" value="ECO:0007669"/>
    <property type="project" value="InterPro"/>
</dbReference>
<keyword evidence="4" id="KW-0349">Heme</keyword>
<dbReference type="Proteomes" id="UP000593564">
    <property type="component" value="Unassembled WGS sequence"/>
</dbReference>
<evidence type="ECO:0000313" key="7">
    <source>
        <dbReference type="Proteomes" id="UP000593564"/>
    </source>
</evidence>
<comment type="caution">
    <text evidence="6">The sequence shown here is derived from an EMBL/GenBank/DDBJ whole genome shotgun (WGS) entry which is preliminary data.</text>
</comment>
<dbReference type="Pfam" id="PF00067">
    <property type="entry name" value="p450"/>
    <property type="match status" value="2"/>
</dbReference>
<dbReference type="SUPFAM" id="SSF48264">
    <property type="entry name" value="Cytochrome P450"/>
    <property type="match status" value="1"/>
</dbReference>
<keyword evidence="7" id="KW-1185">Reference proteome</keyword>
<evidence type="ECO:0000313" key="6">
    <source>
        <dbReference type="EMBL" id="KAF5944294.1"/>
    </source>
</evidence>
<evidence type="ECO:0000256" key="4">
    <source>
        <dbReference type="PIRSR" id="PIRSR602401-1"/>
    </source>
</evidence>
<reference evidence="7" key="1">
    <citation type="journal article" date="2020" name="Nat. Commun.">
        <title>Genome assembly of wild tea tree DASZ reveals pedigree and selection history of tea varieties.</title>
        <authorList>
            <person name="Zhang W."/>
            <person name="Zhang Y."/>
            <person name="Qiu H."/>
            <person name="Guo Y."/>
            <person name="Wan H."/>
            <person name="Zhang X."/>
            <person name="Scossa F."/>
            <person name="Alseekh S."/>
            <person name="Zhang Q."/>
            <person name="Wang P."/>
            <person name="Xu L."/>
            <person name="Schmidt M.H."/>
            <person name="Jia X."/>
            <person name="Li D."/>
            <person name="Zhu A."/>
            <person name="Guo F."/>
            <person name="Chen W."/>
            <person name="Ni D."/>
            <person name="Usadel B."/>
            <person name="Fernie A.R."/>
            <person name="Wen W."/>
        </authorList>
    </citation>
    <scope>NUCLEOTIDE SEQUENCE [LARGE SCALE GENOMIC DNA]</scope>
    <source>
        <strain evidence="7">cv. G240</strain>
    </source>
</reference>
<organism evidence="6 7">
    <name type="scientific">Camellia sinensis</name>
    <name type="common">Tea plant</name>
    <name type="synonym">Thea sinensis</name>
    <dbReference type="NCBI Taxonomy" id="4442"/>
    <lineage>
        <taxon>Eukaryota</taxon>
        <taxon>Viridiplantae</taxon>
        <taxon>Streptophyta</taxon>
        <taxon>Embryophyta</taxon>
        <taxon>Tracheophyta</taxon>
        <taxon>Spermatophyta</taxon>
        <taxon>Magnoliopsida</taxon>
        <taxon>eudicotyledons</taxon>
        <taxon>Gunneridae</taxon>
        <taxon>Pentapetalae</taxon>
        <taxon>asterids</taxon>
        <taxon>Ericales</taxon>
        <taxon>Theaceae</taxon>
        <taxon>Camellia</taxon>
    </lineage>
</organism>
<evidence type="ECO:0000256" key="5">
    <source>
        <dbReference type="SAM" id="SignalP"/>
    </source>
</evidence>
<evidence type="ECO:0008006" key="8">
    <source>
        <dbReference type="Google" id="ProtNLM"/>
    </source>
</evidence>
<dbReference type="AlphaFoldDB" id="A0A7J7GXT3"/>
<sequence length="442" mass="50650">MEFVNYLSLLLLLIPIFLFLTKKTSNKLPPGSMGLPIIGHSLSLLHAMRANKGEAWFHERIRKYGPISKLSLFGTPTVFLHGQAANIFIYTCDSKTFSNQQPASMRRVCGEKNILELSGKDHKRIRGSLVSFLKPEALKQYVGRWMKLESTWRCVGMAKMRSTYVATTDVMPLMKTLTFNIICSLIFGIERGARRDALRGLFQNMIEYQTILMDFISEKRVALEKKWCFPHQDLITCLLSIRNEDNSALLSDEEIEDNAVIIMIGGYDTSSILLTFLIRLLANEPSIYAAIVQEQEEIAKSKALGELLTWDDLTKMCTWRVAMETLKDNPSWVLFLQEGPQRYRIWRISNTKRVATSMTHMDERIFPNPSKINPTKFEQQAPAPPYCFVAFRGGPRMCPGYEFARIETLAMIHYLVTQVTCKLSCIDDSFCRDPMPVFNWGY</sequence>
<dbReference type="InterPro" id="IPR002401">
    <property type="entry name" value="Cyt_P450_E_grp-I"/>
</dbReference>
<name>A0A7J7GXT3_CAMSI</name>
<dbReference type="PANTHER" id="PTHR24286:SF217">
    <property type="entry name" value="OS07G0520300 PROTEIN"/>
    <property type="match status" value="1"/>
</dbReference>
<evidence type="ECO:0000256" key="2">
    <source>
        <dbReference type="ARBA" id="ARBA00023002"/>
    </source>
</evidence>
<gene>
    <name evidence="6" type="ORF">HYC85_018371</name>
</gene>
<keyword evidence="5" id="KW-0732">Signal</keyword>
<dbReference type="PANTHER" id="PTHR24286">
    <property type="entry name" value="CYTOCHROME P450 26"/>
    <property type="match status" value="1"/>
</dbReference>
<protein>
    <recommendedName>
        <fullName evidence="8">Cytochrome P450</fullName>
    </recommendedName>
</protein>